<accession>A0ABP1DJ33</accession>
<name>A0ABP1DJ33_9APHY</name>
<evidence type="ECO:0000313" key="1">
    <source>
        <dbReference type="EMBL" id="CAL1707816.1"/>
    </source>
</evidence>
<evidence type="ECO:0000313" key="2">
    <source>
        <dbReference type="Proteomes" id="UP001497453"/>
    </source>
</evidence>
<sequence>MNLTLCGKVNRFSSADIGSQPITAMTSNVKPHPLPFNETLRDLALLRASDIDFSSILPPSNASEETSDADKDVDATLQRSYEFVKEARAALKILNRGDVDTQGARVEDVRSRLEDMLQGLDSARSQHKP</sequence>
<proteinExistence type="predicted"/>
<organism evidence="1 2">
    <name type="scientific">Somion occarium</name>
    <dbReference type="NCBI Taxonomy" id="3059160"/>
    <lineage>
        <taxon>Eukaryota</taxon>
        <taxon>Fungi</taxon>
        <taxon>Dikarya</taxon>
        <taxon>Basidiomycota</taxon>
        <taxon>Agaricomycotina</taxon>
        <taxon>Agaricomycetes</taxon>
        <taxon>Polyporales</taxon>
        <taxon>Cerrenaceae</taxon>
        <taxon>Somion</taxon>
    </lineage>
</organism>
<protein>
    <submittedName>
        <fullName evidence="1">Uncharacterized protein</fullName>
    </submittedName>
</protein>
<gene>
    <name evidence="1" type="ORF">GFSPODELE1_LOCUS6551</name>
</gene>
<dbReference type="EMBL" id="OZ037947">
    <property type="protein sequence ID" value="CAL1707816.1"/>
    <property type="molecule type" value="Genomic_DNA"/>
</dbReference>
<dbReference type="Proteomes" id="UP001497453">
    <property type="component" value="Chromosome 4"/>
</dbReference>
<reference evidence="2" key="1">
    <citation type="submission" date="2024-04" db="EMBL/GenBank/DDBJ databases">
        <authorList>
            <person name="Shaw F."/>
            <person name="Minotto A."/>
        </authorList>
    </citation>
    <scope>NUCLEOTIDE SEQUENCE [LARGE SCALE GENOMIC DNA]</scope>
</reference>
<keyword evidence="2" id="KW-1185">Reference proteome</keyword>